<name>A0A4Q9V1K8_9ACTO</name>
<comment type="similarity">
    <text evidence="3">Belongs to the HAD-like hydrolase superfamily. SerB family.</text>
</comment>
<evidence type="ECO:0000256" key="7">
    <source>
        <dbReference type="ARBA" id="ARBA00022801"/>
    </source>
</evidence>
<dbReference type="GO" id="GO:0005737">
    <property type="term" value="C:cytoplasm"/>
    <property type="evidence" value="ECO:0007669"/>
    <property type="project" value="TreeGrafter"/>
</dbReference>
<dbReference type="AlphaFoldDB" id="A0A4Q9V1K8"/>
<dbReference type="GO" id="GO:0036424">
    <property type="term" value="F:L-phosphoserine phosphatase activity"/>
    <property type="evidence" value="ECO:0007669"/>
    <property type="project" value="InterPro"/>
</dbReference>
<dbReference type="PANTHER" id="PTHR43344:SF2">
    <property type="entry name" value="PHOSPHOSERINE PHOSPHATASE"/>
    <property type="match status" value="1"/>
</dbReference>
<dbReference type="Gene3D" id="3.40.50.1000">
    <property type="entry name" value="HAD superfamily/HAD-like"/>
    <property type="match status" value="1"/>
</dbReference>
<dbReference type="InterPro" id="IPR023214">
    <property type="entry name" value="HAD_sf"/>
</dbReference>
<keyword evidence="7 14" id="KW-0378">Hydrolase</keyword>
<evidence type="ECO:0000256" key="10">
    <source>
        <dbReference type="ARBA" id="ARBA00031693"/>
    </source>
</evidence>
<protein>
    <recommendedName>
        <fullName evidence="4">phosphoserine phosphatase</fullName>
        <ecNumber evidence="4">3.1.3.3</ecNumber>
    </recommendedName>
    <alternativeName>
        <fullName evidence="10">O-phosphoserine phosphohydrolase</fullName>
    </alternativeName>
</protein>
<accession>A0A4Q9V1K8</accession>
<gene>
    <name evidence="14" type="primary">serB</name>
    <name evidence="14" type="ORF">EZJ44_03690</name>
</gene>
<keyword evidence="15" id="KW-1185">Reference proteome</keyword>
<reference evidence="14 15" key="1">
    <citation type="submission" date="2019-02" db="EMBL/GenBank/DDBJ databases">
        <title>Arcanobacterium bovis sp. nov., isolated from the milk of a cow with mastitis.</title>
        <authorList>
            <person name="Sammra O."/>
            <person name="Foster G."/>
            <person name="Hassan A."/>
            <person name="Alssahen M."/>
            <person name="Laemmler C."/>
            <person name="Borowiak M."/>
            <person name="Malorny B."/>
            <person name="Abdulmawjood A."/>
        </authorList>
    </citation>
    <scope>NUCLEOTIDE SEQUENCE [LARGE SCALE GENOMIC DNA]</scope>
    <source>
        <strain evidence="14 15">C605018/01/1</strain>
    </source>
</reference>
<keyword evidence="9" id="KW-0718">Serine biosynthesis</keyword>
<dbReference type="EC" id="3.1.3.3" evidence="4"/>
<evidence type="ECO:0000256" key="2">
    <source>
        <dbReference type="ARBA" id="ARBA00005135"/>
    </source>
</evidence>
<dbReference type="SUPFAM" id="SSF56784">
    <property type="entry name" value="HAD-like"/>
    <property type="match status" value="1"/>
</dbReference>
<dbReference type="UniPathway" id="UPA00135">
    <property type="reaction ID" value="UER00198"/>
</dbReference>
<evidence type="ECO:0000256" key="6">
    <source>
        <dbReference type="ARBA" id="ARBA00022723"/>
    </source>
</evidence>
<evidence type="ECO:0000256" key="3">
    <source>
        <dbReference type="ARBA" id="ARBA00009184"/>
    </source>
</evidence>
<evidence type="ECO:0000313" key="15">
    <source>
        <dbReference type="Proteomes" id="UP000293036"/>
    </source>
</evidence>
<evidence type="ECO:0000313" key="14">
    <source>
        <dbReference type="EMBL" id="TBW23000.1"/>
    </source>
</evidence>
<dbReference type="SFLD" id="SFLDG01136">
    <property type="entry name" value="C1.6:_Phosphoserine_Phosphatas"/>
    <property type="match status" value="1"/>
</dbReference>
<dbReference type="OrthoDB" id="9792539at2"/>
<comment type="caution">
    <text evidence="14">The sequence shown here is derived from an EMBL/GenBank/DDBJ whole genome shotgun (WGS) entry which is preliminary data.</text>
</comment>
<dbReference type="SFLD" id="SFLDG01137">
    <property type="entry name" value="C1.6.1:_Phosphoserine_Phosphat"/>
    <property type="match status" value="1"/>
</dbReference>
<feature type="active site" description="Proton donor" evidence="13">
    <location>
        <position position="107"/>
    </location>
</feature>
<comment type="pathway">
    <text evidence="2">Amino-acid biosynthesis; L-serine biosynthesis; L-serine from 3-phospho-D-glycerate: step 3/3.</text>
</comment>
<evidence type="ECO:0000256" key="13">
    <source>
        <dbReference type="PIRSR" id="PIRSR604469-1"/>
    </source>
</evidence>
<organism evidence="14 15">
    <name type="scientific">Arcanobacterium bovis</name>
    <dbReference type="NCBI Taxonomy" id="2529275"/>
    <lineage>
        <taxon>Bacteria</taxon>
        <taxon>Bacillati</taxon>
        <taxon>Actinomycetota</taxon>
        <taxon>Actinomycetes</taxon>
        <taxon>Actinomycetales</taxon>
        <taxon>Actinomycetaceae</taxon>
        <taxon>Arcanobacterium</taxon>
    </lineage>
</organism>
<dbReference type="InterPro" id="IPR004469">
    <property type="entry name" value="PSP"/>
</dbReference>
<feature type="active site" description="Nucleophile" evidence="13">
    <location>
        <position position="105"/>
    </location>
</feature>
<proteinExistence type="inferred from homology"/>
<evidence type="ECO:0000256" key="5">
    <source>
        <dbReference type="ARBA" id="ARBA00022605"/>
    </source>
</evidence>
<dbReference type="GO" id="GO:0006564">
    <property type="term" value="P:L-serine biosynthetic process"/>
    <property type="evidence" value="ECO:0007669"/>
    <property type="project" value="UniProtKB-KW"/>
</dbReference>
<evidence type="ECO:0000256" key="9">
    <source>
        <dbReference type="ARBA" id="ARBA00023299"/>
    </source>
</evidence>
<dbReference type="NCBIfam" id="TIGR01488">
    <property type="entry name" value="HAD-SF-IB"/>
    <property type="match status" value="1"/>
</dbReference>
<comment type="catalytic activity">
    <reaction evidence="12">
        <text>O-phospho-D-serine + H2O = D-serine + phosphate</text>
        <dbReference type="Rhea" id="RHEA:24873"/>
        <dbReference type="ChEBI" id="CHEBI:15377"/>
        <dbReference type="ChEBI" id="CHEBI:35247"/>
        <dbReference type="ChEBI" id="CHEBI:43474"/>
        <dbReference type="ChEBI" id="CHEBI:58680"/>
        <dbReference type="EC" id="3.1.3.3"/>
    </reaction>
</comment>
<dbReference type="Proteomes" id="UP000293036">
    <property type="component" value="Unassembled WGS sequence"/>
</dbReference>
<dbReference type="InterPro" id="IPR050582">
    <property type="entry name" value="HAD-like_SerB"/>
</dbReference>
<dbReference type="Pfam" id="PF12710">
    <property type="entry name" value="HAD"/>
    <property type="match status" value="1"/>
</dbReference>
<dbReference type="InterPro" id="IPR036412">
    <property type="entry name" value="HAD-like_sf"/>
</dbReference>
<comment type="catalytic activity">
    <reaction evidence="11">
        <text>O-phospho-L-serine + H2O = L-serine + phosphate</text>
        <dbReference type="Rhea" id="RHEA:21208"/>
        <dbReference type="ChEBI" id="CHEBI:15377"/>
        <dbReference type="ChEBI" id="CHEBI:33384"/>
        <dbReference type="ChEBI" id="CHEBI:43474"/>
        <dbReference type="ChEBI" id="CHEBI:57524"/>
        <dbReference type="EC" id="3.1.3.3"/>
    </reaction>
</comment>
<dbReference type="PANTHER" id="PTHR43344">
    <property type="entry name" value="PHOSPHOSERINE PHOSPHATASE"/>
    <property type="match status" value="1"/>
</dbReference>
<keyword evidence="5" id="KW-0028">Amino-acid biosynthesis</keyword>
<evidence type="ECO:0000256" key="11">
    <source>
        <dbReference type="ARBA" id="ARBA00048138"/>
    </source>
</evidence>
<dbReference type="GO" id="GO:0000287">
    <property type="term" value="F:magnesium ion binding"/>
    <property type="evidence" value="ECO:0007669"/>
    <property type="project" value="TreeGrafter"/>
</dbReference>
<comment type="cofactor">
    <cofactor evidence="1">
        <name>Mg(2+)</name>
        <dbReference type="ChEBI" id="CHEBI:18420"/>
    </cofactor>
</comment>
<keyword evidence="8" id="KW-0460">Magnesium</keyword>
<dbReference type="EMBL" id="SJDT01000002">
    <property type="protein sequence ID" value="TBW23000.1"/>
    <property type="molecule type" value="Genomic_DNA"/>
</dbReference>
<dbReference type="NCBIfam" id="TIGR00338">
    <property type="entry name" value="serB"/>
    <property type="match status" value="1"/>
</dbReference>
<keyword evidence="6" id="KW-0479">Metal-binding</keyword>
<dbReference type="RefSeq" id="WP_131280224.1">
    <property type="nucleotide sequence ID" value="NZ_JBHSLR010000009.1"/>
</dbReference>
<sequence>MEDFDVREGETPFRFSLASYSPISDGMIDEVCAHLGALDPRLTYRHVSIPDYDAVTFSGRAHANALSDLAAIKAELVQLSNANDTDCAFFTDALAIAGPRLIVSDVDSTFIEQEVIELIAAHAGTVAEVERITSAAMRGEIDFAQSLAQRVATLAGLSHNTLTGVVERITLTPGALRLVDLAHKNGAKFALVSGGFLEILQPLAQACDVDFYAANRFEIHDGVLTGRTEGAVIDADAKLKLTQQWHNDLGISADLVVCVGDGANDLKMLNYAAHGFAYRAKPILASAADSTINHPRLDIIAAMFGWEFPA</sequence>
<evidence type="ECO:0000256" key="12">
    <source>
        <dbReference type="ARBA" id="ARBA00048523"/>
    </source>
</evidence>
<dbReference type="SFLD" id="SFLDF00029">
    <property type="entry name" value="phosphoserine_phosphatase"/>
    <property type="match status" value="1"/>
</dbReference>
<evidence type="ECO:0000256" key="1">
    <source>
        <dbReference type="ARBA" id="ARBA00001946"/>
    </source>
</evidence>
<evidence type="ECO:0000256" key="8">
    <source>
        <dbReference type="ARBA" id="ARBA00022842"/>
    </source>
</evidence>
<dbReference type="SFLD" id="SFLDS00003">
    <property type="entry name" value="Haloacid_Dehalogenase"/>
    <property type="match status" value="1"/>
</dbReference>
<evidence type="ECO:0000256" key="4">
    <source>
        <dbReference type="ARBA" id="ARBA00012640"/>
    </source>
</evidence>